<dbReference type="InterPro" id="IPR009057">
    <property type="entry name" value="Homeodomain-like_sf"/>
</dbReference>
<evidence type="ECO:0000256" key="2">
    <source>
        <dbReference type="ARBA" id="ARBA00023125"/>
    </source>
</evidence>
<evidence type="ECO:0000259" key="4">
    <source>
        <dbReference type="PROSITE" id="PS01124"/>
    </source>
</evidence>
<accession>A0A4R5KJZ3</accession>
<dbReference type="PANTHER" id="PTHR46796">
    <property type="entry name" value="HTH-TYPE TRANSCRIPTIONAL ACTIVATOR RHAS-RELATED"/>
    <property type="match status" value="1"/>
</dbReference>
<keyword evidence="2" id="KW-0238">DNA-binding</keyword>
<sequence length="273" mass="31689">MSRYMLMLLRTYTPLPPLSMFVDMIWYLDGYNPSHSRERSLPDGTADMIINLDEAPIRLFDRHDREIVSRQSILCGPHSDFFVIDSSGRAKVIGVHFKPGGLRPFVKEPLREFLNRHIPLDLIWGSKAGELYEELLGTDVPEAMFRILEKWLLSSVHGSMEYDQAVQYALDQLQCKPVAEVIEQTGFSHRRFNQIFKEEMGMTPKRLQRIYRFQEALNLMNDDGAWTWTDVAFACGYYDQAHFIKDFQSFSGINPGDYRAIPGRHHNHVSLRT</sequence>
<dbReference type="GO" id="GO:0003700">
    <property type="term" value="F:DNA-binding transcription factor activity"/>
    <property type="evidence" value="ECO:0007669"/>
    <property type="project" value="InterPro"/>
</dbReference>
<dbReference type="SMART" id="SM00342">
    <property type="entry name" value="HTH_ARAC"/>
    <property type="match status" value="1"/>
</dbReference>
<keyword evidence="6" id="KW-1185">Reference proteome</keyword>
<dbReference type="InterPro" id="IPR046532">
    <property type="entry name" value="DUF6597"/>
</dbReference>
<name>A0A4R5KJZ3_9BACL</name>
<evidence type="ECO:0000256" key="3">
    <source>
        <dbReference type="ARBA" id="ARBA00023163"/>
    </source>
</evidence>
<dbReference type="InterPro" id="IPR018060">
    <property type="entry name" value="HTH_AraC"/>
</dbReference>
<comment type="caution">
    <text evidence="5">The sequence shown here is derived from an EMBL/GenBank/DDBJ whole genome shotgun (WGS) entry which is preliminary data.</text>
</comment>
<dbReference type="EMBL" id="SMRT01000012">
    <property type="protein sequence ID" value="TDF94797.1"/>
    <property type="molecule type" value="Genomic_DNA"/>
</dbReference>
<dbReference type="Pfam" id="PF12833">
    <property type="entry name" value="HTH_18"/>
    <property type="match status" value="1"/>
</dbReference>
<keyword evidence="3" id="KW-0804">Transcription</keyword>
<gene>
    <name evidence="5" type="ORF">E1757_22860</name>
</gene>
<dbReference type="OrthoDB" id="323290at2"/>
<dbReference type="RefSeq" id="WP_133232449.1">
    <property type="nucleotide sequence ID" value="NZ_SMRT01000012.1"/>
</dbReference>
<protein>
    <submittedName>
        <fullName evidence="5">AraC family transcriptional regulator</fullName>
    </submittedName>
</protein>
<dbReference type="SUPFAM" id="SSF46689">
    <property type="entry name" value="Homeodomain-like"/>
    <property type="match status" value="1"/>
</dbReference>
<dbReference type="Proteomes" id="UP000295636">
    <property type="component" value="Unassembled WGS sequence"/>
</dbReference>
<dbReference type="AlphaFoldDB" id="A0A4R5KJZ3"/>
<dbReference type="Gene3D" id="1.10.10.60">
    <property type="entry name" value="Homeodomain-like"/>
    <property type="match status" value="1"/>
</dbReference>
<proteinExistence type="predicted"/>
<organism evidence="5 6">
    <name type="scientific">Paenibacillus piri</name>
    <dbReference type="NCBI Taxonomy" id="2547395"/>
    <lineage>
        <taxon>Bacteria</taxon>
        <taxon>Bacillati</taxon>
        <taxon>Bacillota</taxon>
        <taxon>Bacilli</taxon>
        <taxon>Bacillales</taxon>
        <taxon>Paenibacillaceae</taxon>
        <taxon>Paenibacillus</taxon>
    </lineage>
</organism>
<keyword evidence="1" id="KW-0805">Transcription regulation</keyword>
<evidence type="ECO:0000256" key="1">
    <source>
        <dbReference type="ARBA" id="ARBA00023015"/>
    </source>
</evidence>
<dbReference type="GO" id="GO:0043565">
    <property type="term" value="F:sequence-specific DNA binding"/>
    <property type="evidence" value="ECO:0007669"/>
    <property type="project" value="InterPro"/>
</dbReference>
<feature type="domain" description="HTH araC/xylS-type" evidence="4">
    <location>
        <begin position="163"/>
        <end position="261"/>
    </location>
</feature>
<evidence type="ECO:0000313" key="6">
    <source>
        <dbReference type="Proteomes" id="UP000295636"/>
    </source>
</evidence>
<dbReference type="PROSITE" id="PS01124">
    <property type="entry name" value="HTH_ARAC_FAMILY_2"/>
    <property type="match status" value="1"/>
</dbReference>
<dbReference type="InterPro" id="IPR050204">
    <property type="entry name" value="AraC_XylS_family_regulators"/>
</dbReference>
<evidence type="ECO:0000313" key="5">
    <source>
        <dbReference type="EMBL" id="TDF94797.1"/>
    </source>
</evidence>
<reference evidence="5 6" key="1">
    <citation type="submission" date="2019-03" db="EMBL/GenBank/DDBJ databases">
        <title>This is whole genome sequence of Paenibacillus sp MS74 strain.</title>
        <authorList>
            <person name="Trinh H.N."/>
        </authorList>
    </citation>
    <scope>NUCLEOTIDE SEQUENCE [LARGE SCALE GENOMIC DNA]</scope>
    <source>
        <strain evidence="5 6">MS74</strain>
    </source>
</reference>
<dbReference type="Pfam" id="PF20240">
    <property type="entry name" value="DUF6597"/>
    <property type="match status" value="1"/>
</dbReference>